<comment type="caution">
    <text evidence="1">The sequence shown here is derived from an EMBL/GenBank/DDBJ whole genome shotgun (WGS) entry which is preliminary data.</text>
</comment>
<dbReference type="AlphaFoldDB" id="A0A0F9CAY0"/>
<reference evidence="1" key="1">
    <citation type="journal article" date="2015" name="Nature">
        <title>Complex archaea that bridge the gap between prokaryotes and eukaryotes.</title>
        <authorList>
            <person name="Spang A."/>
            <person name="Saw J.H."/>
            <person name="Jorgensen S.L."/>
            <person name="Zaremba-Niedzwiedzka K."/>
            <person name="Martijn J."/>
            <person name="Lind A.E."/>
            <person name="van Eijk R."/>
            <person name="Schleper C."/>
            <person name="Guy L."/>
            <person name="Ettema T.J."/>
        </authorList>
    </citation>
    <scope>NUCLEOTIDE SEQUENCE</scope>
</reference>
<evidence type="ECO:0000313" key="1">
    <source>
        <dbReference type="EMBL" id="KKK99484.1"/>
    </source>
</evidence>
<gene>
    <name evidence="1" type="ORF">LCGC14_2632280</name>
</gene>
<organism evidence="1">
    <name type="scientific">marine sediment metagenome</name>
    <dbReference type="NCBI Taxonomy" id="412755"/>
    <lineage>
        <taxon>unclassified sequences</taxon>
        <taxon>metagenomes</taxon>
        <taxon>ecological metagenomes</taxon>
    </lineage>
</organism>
<accession>A0A0F9CAY0</accession>
<protein>
    <submittedName>
        <fullName evidence="1">Uncharacterized protein</fullName>
    </submittedName>
</protein>
<sequence>MKAYEMDNIIVNEDKSFDRKKHCPVCCPHLEGKGFGGLYHKGFNGKNDDKFWVCSNCLEVTKRKTRINKKGISENQKKAIRKIYNYFLNRSKDYGYDKVKNFEVEKTDYGVLWLSIRNNASNYYGEEGGYFLIGKHGKITVYTYYGIIDEKIGMKHLVIMLGASIKRRIK</sequence>
<proteinExistence type="predicted"/>
<name>A0A0F9CAY0_9ZZZZ</name>
<dbReference type="EMBL" id="LAZR01045185">
    <property type="protein sequence ID" value="KKK99484.1"/>
    <property type="molecule type" value="Genomic_DNA"/>
</dbReference>